<dbReference type="RefSeq" id="WP_018678887.1">
    <property type="nucleotide sequence ID" value="NZ_AYEV01000023.1"/>
</dbReference>
<dbReference type="EMBL" id="AYEV01000023">
    <property type="protein sequence ID" value="ESK54941.1"/>
    <property type="molecule type" value="Genomic_DNA"/>
</dbReference>
<name>V2V229_9GAMM</name>
<reference evidence="1 2" key="1">
    <citation type="submission" date="2013-10" db="EMBL/GenBank/DDBJ databases">
        <title>The Genome Sequence of Acinetobacter tjernbergiae CIP107465.</title>
        <authorList>
            <consortium name="The Broad Institute Genomics Platform"/>
            <consortium name="The Broad Institute Genome Sequencing Center for Infectious Disease"/>
            <person name="Cerqueira G."/>
            <person name="Feldgarden M."/>
            <person name="Courvalin P."/>
            <person name="Grillot-Courvalin C."/>
            <person name="Clermont D."/>
            <person name="Rocha E."/>
            <person name="Yoon E.-J."/>
            <person name="Nemec A."/>
            <person name="Young S.K."/>
            <person name="Zeng Q."/>
            <person name="Gargeya S."/>
            <person name="Fitzgerald M."/>
            <person name="Abouelleil A."/>
            <person name="Alvarado L."/>
            <person name="Berlin A.M."/>
            <person name="Chapman S.B."/>
            <person name="Gainer-Dewar J."/>
            <person name="Goldberg J."/>
            <person name="Gnerre S."/>
            <person name="Griggs A."/>
            <person name="Gujja S."/>
            <person name="Hansen M."/>
            <person name="Howarth C."/>
            <person name="Imamovic A."/>
            <person name="Ireland A."/>
            <person name="Larimer J."/>
            <person name="McCowan C."/>
            <person name="Murphy C."/>
            <person name="Pearson M."/>
            <person name="Poon T.W."/>
            <person name="Priest M."/>
            <person name="Roberts A."/>
            <person name="Saif S."/>
            <person name="Shea T."/>
            <person name="Sykes S."/>
            <person name="Wortman J."/>
            <person name="Nusbaum C."/>
            <person name="Birren B."/>
        </authorList>
    </citation>
    <scope>NUCLEOTIDE SEQUENCE [LARGE SCALE GENOMIC DNA]</scope>
    <source>
        <strain evidence="1 2">CIP 107465</strain>
    </source>
</reference>
<proteinExistence type="predicted"/>
<dbReference type="AlphaFoldDB" id="V2V229"/>
<dbReference type="OrthoDB" id="6713591at2"/>
<dbReference type="Pfam" id="PF19924">
    <property type="entry name" value="DUF6387"/>
    <property type="match status" value="1"/>
</dbReference>
<protein>
    <submittedName>
        <fullName evidence="1">Uncharacterized protein</fullName>
    </submittedName>
</protein>
<dbReference type="PATRIC" id="fig|1120928.5.peg.2274"/>
<organism evidence="1 2">
    <name type="scientific">Acinetobacter tjernbergiae DSM 14971 = CIP 107465</name>
    <dbReference type="NCBI Taxonomy" id="1120928"/>
    <lineage>
        <taxon>Bacteria</taxon>
        <taxon>Pseudomonadati</taxon>
        <taxon>Pseudomonadota</taxon>
        <taxon>Gammaproteobacteria</taxon>
        <taxon>Moraxellales</taxon>
        <taxon>Moraxellaceae</taxon>
        <taxon>Acinetobacter</taxon>
    </lineage>
</organism>
<evidence type="ECO:0000313" key="2">
    <source>
        <dbReference type="Proteomes" id="UP000017404"/>
    </source>
</evidence>
<comment type="caution">
    <text evidence="1">The sequence shown here is derived from an EMBL/GenBank/DDBJ whole genome shotgun (WGS) entry which is preliminary data.</text>
</comment>
<dbReference type="InterPro" id="IPR045664">
    <property type="entry name" value="DUF6387"/>
</dbReference>
<evidence type="ECO:0000313" key="1">
    <source>
        <dbReference type="EMBL" id="ESK54941.1"/>
    </source>
</evidence>
<dbReference type="Proteomes" id="UP000017404">
    <property type="component" value="Unassembled WGS sequence"/>
</dbReference>
<accession>V2V229</accession>
<dbReference type="STRING" id="202955.GCA_000759995_01310"/>
<keyword evidence="2" id="KW-1185">Reference proteome</keyword>
<dbReference type="eggNOG" id="ENOG5031RZA">
    <property type="taxonomic scope" value="Bacteria"/>
</dbReference>
<gene>
    <name evidence="1" type="ORF">F990_02246</name>
</gene>
<sequence length="327" mass="39243">MDRRINQKDNLPPAFEIHKYDEVANFTAIDWWFAIKMRINLLNTIKEPFFYKEEKTIDKKVFELAFDQLLNNPLESDLYVKFEDDTFIFFDQGRYTIINDDYGLAVNHFPDEMIVPVENLPKFIRDEPRRLNENDFLTIKSPELTHKAECPFVVNISYPDKIILEQFKYFLRKAREEQGFKSIRTIDDYDLLRWVDYKFLAYIDLKLWCFFWGANITNKEFLKILCLNNRYDEDTIRKTIEPLRQELMDGLTYEDGGEDKDGLAKINQLKNLAYKKQENMLGVITHELKSEYPYNMIEPKIQEERKARQLKQQVIDTFMSIRKNQGK</sequence>